<feature type="transmembrane region" description="Helical" evidence="1">
    <location>
        <begin position="115"/>
        <end position="135"/>
    </location>
</feature>
<keyword evidence="3" id="KW-1185">Reference proteome</keyword>
<reference evidence="2 3" key="1">
    <citation type="submission" date="2016-03" db="EMBL/GenBank/DDBJ databases">
        <title>Choanephora cucurbitarum.</title>
        <authorList>
            <person name="Min B."/>
            <person name="Park H."/>
            <person name="Park J.-H."/>
            <person name="Shin H.-D."/>
            <person name="Choi I.-G."/>
        </authorList>
    </citation>
    <scope>NUCLEOTIDE SEQUENCE [LARGE SCALE GENOMIC DNA]</scope>
    <source>
        <strain evidence="2 3">KUS-F28377</strain>
    </source>
</reference>
<comment type="caution">
    <text evidence="2">The sequence shown here is derived from an EMBL/GenBank/DDBJ whole genome shotgun (WGS) entry which is preliminary data.</text>
</comment>
<name>A0A1C7N5I4_9FUNG</name>
<organism evidence="2 3">
    <name type="scientific">Choanephora cucurbitarum</name>
    <dbReference type="NCBI Taxonomy" id="101091"/>
    <lineage>
        <taxon>Eukaryota</taxon>
        <taxon>Fungi</taxon>
        <taxon>Fungi incertae sedis</taxon>
        <taxon>Mucoromycota</taxon>
        <taxon>Mucoromycotina</taxon>
        <taxon>Mucoromycetes</taxon>
        <taxon>Mucorales</taxon>
        <taxon>Mucorineae</taxon>
        <taxon>Choanephoraceae</taxon>
        <taxon>Choanephoroideae</taxon>
        <taxon>Choanephora</taxon>
    </lineage>
</organism>
<keyword evidence="1" id="KW-1133">Transmembrane helix</keyword>
<dbReference type="AlphaFoldDB" id="A0A1C7N5I4"/>
<evidence type="ECO:0000313" key="3">
    <source>
        <dbReference type="Proteomes" id="UP000093000"/>
    </source>
</evidence>
<evidence type="ECO:0000256" key="1">
    <source>
        <dbReference type="SAM" id="Phobius"/>
    </source>
</evidence>
<keyword evidence="1" id="KW-0472">Membrane</keyword>
<accession>A0A1C7N5I4</accession>
<protein>
    <submittedName>
        <fullName evidence="2">Uncharacterized protein</fullName>
    </submittedName>
</protein>
<dbReference type="EMBL" id="LUGH01000520">
    <property type="protein sequence ID" value="OBZ84360.1"/>
    <property type="molecule type" value="Genomic_DNA"/>
</dbReference>
<evidence type="ECO:0000313" key="2">
    <source>
        <dbReference type="EMBL" id="OBZ84360.1"/>
    </source>
</evidence>
<proteinExistence type="predicted"/>
<keyword evidence="1" id="KW-0812">Transmembrane</keyword>
<gene>
    <name evidence="2" type="ORF">A0J61_07586</name>
</gene>
<dbReference type="Proteomes" id="UP000093000">
    <property type="component" value="Unassembled WGS sequence"/>
</dbReference>
<dbReference type="InParanoid" id="A0A1C7N5I4"/>
<sequence>MFLEDLLIGNVYLIETMFQLGYPKQDRFVLSGLAWSKTLNKRTNDHDRQRYKLCCNTVYHIESQVYVLLQFGSKAQGYDDRLISILLKFHPTAITKYYQTMMHQKHEILGTRSQFFIWVLFHAADIVIVTIYVHARETQQQQRPNMLLKLPTY</sequence>